<dbReference type="Pfam" id="PF24092">
    <property type="entry name" value="DUF7373_C"/>
    <property type="match status" value="1"/>
</dbReference>
<dbReference type="PROSITE" id="PS51257">
    <property type="entry name" value="PROKAR_LIPOPROTEIN"/>
    <property type="match status" value="1"/>
</dbReference>
<sequence length="416" mass="44548">MISVVRGWVAAVAVVSVVTGCTATVSGTAVKAPGRPGVVDVALLDPGNYPTKPRNPLGNAGDDTTGAWAEARRMADNVVGPWEADPDLTEFVQFDTGVVKDSSTVDSVIHEPIGQGVDGHHFITGFTTARYTVKAIPYKGLTNAVLRFATPEDAAAAAADMNDKSAHLIEGRNLPPVPSQPFAIPRHPDVGARTYEWNYKEDYLSEQVEVRHAVIAIIAHGPYVLCQWAASVQSPDIAAQMIATILDLQQPLIDQFKPTPLDQLATLPLDPSGLVARTMPPSKTNETINDGVYNARGAVHMQTMNPTRTQALFKSAGLQQSSYTVLINVYQLPDADAAARIAAELASSAVDSKMLKSGGVKGMPDAKCFRTPKDPKQFQAFYCVAVADRYAFGVQDEHEAAAHQLIAAQYLMLTGK</sequence>
<dbReference type="Pfam" id="PF24088">
    <property type="entry name" value="DUF7373"/>
    <property type="match status" value="1"/>
</dbReference>
<reference evidence="4 5" key="1">
    <citation type="submission" date="2016-01" db="EMBL/GenBank/DDBJ databases">
        <title>The new phylogeny of the genus Mycobacterium.</title>
        <authorList>
            <person name="Tarcisio F."/>
            <person name="Conor M."/>
            <person name="Antonella G."/>
            <person name="Elisabetta G."/>
            <person name="Giulia F.S."/>
            <person name="Sara T."/>
            <person name="Anna F."/>
            <person name="Clotilde B."/>
            <person name="Roberto B."/>
            <person name="Veronica D.S."/>
            <person name="Fabio R."/>
            <person name="Monica P."/>
            <person name="Olivier J."/>
            <person name="Enrico T."/>
            <person name="Nicola S."/>
        </authorList>
    </citation>
    <scope>NUCLEOTIDE SEQUENCE [LARGE SCALE GENOMIC DNA]</scope>
    <source>
        <strain evidence="4 5">DSM 45166</strain>
    </source>
</reference>
<evidence type="ECO:0000259" key="3">
    <source>
        <dbReference type="Pfam" id="PF24092"/>
    </source>
</evidence>
<organism evidence="4 5">
    <name type="scientific">Mycobacterium kyorinense</name>
    <dbReference type="NCBI Taxonomy" id="487514"/>
    <lineage>
        <taxon>Bacteria</taxon>
        <taxon>Bacillati</taxon>
        <taxon>Actinomycetota</taxon>
        <taxon>Actinomycetes</taxon>
        <taxon>Mycobacteriales</taxon>
        <taxon>Mycobacteriaceae</taxon>
        <taxon>Mycobacterium</taxon>
    </lineage>
</organism>
<dbReference type="OrthoDB" id="4569937at2"/>
<feature type="chain" id="PRO_5039647425" evidence="1">
    <location>
        <begin position="24"/>
        <end position="416"/>
    </location>
</feature>
<proteinExistence type="predicted"/>
<name>A0A1X1XXF6_9MYCO</name>
<feature type="domain" description="DUF7373" evidence="3">
    <location>
        <begin position="275"/>
        <end position="414"/>
    </location>
</feature>
<protein>
    <submittedName>
        <fullName evidence="4">Uncharacterized protein</fullName>
    </submittedName>
</protein>
<evidence type="ECO:0000313" key="5">
    <source>
        <dbReference type="Proteomes" id="UP000193487"/>
    </source>
</evidence>
<comment type="caution">
    <text evidence="4">The sequence shown here is derived from an EMBL/GenBank/DDBJ whole genome shotgun (WGS) entry which is preliminary data.</text>
</comment>
<dbReference type="RefSeq" id="WP_084024968.1">
    <property type="nucleotide sequence ID" value="NZ_LQPE01000119.1"/>
</dbReference>
<dbReference type="AlphaFoldDB" id="A0A1X1XXF6"/>
<evidence type="ECO:0000256" key="1">
    <source>
        <dbReference type="SAM" id="SignalP"/>
    </source>
</evidence>
<accession>A0A1X1XXF6</accession>
<dbReference type="InterPro" id="IPR055797">
    <property type="entry name" value="DUF7373"/>
</dbReference>
<feature type="signal peptide" evidence="1">
    <location>
        <begin position="1"/>
        <end position="23"/>
    </location>
</feature>
<dbReference type="InterPro" id="IPR056463">
    <property type="entry name" value="DUF7373_C"/>
</dbReference>
<feature type="domain" description="DUF7373" evidence="2">
    <location>
        <begin position="58"/>
        <end position="269"/>
    </location>
</feature>
<dbReference type="Proteomes" id="UP000193487">
    <property type="component" value="Unassembled WGS sequence"/>
</dbReference>
<evidence type="ECO:0000259" key="2">
    <source>
        <dbReference type="Pfam" id="PF24088"/>
    </source>
</evidence>
<dbReference type="EMBL" id="LQPE01000119">
    <property type="protein sequence ID" value="ORW03454.1"/>
    <property type="molecule type" value="Genomic_DNA"/>
</dbReference>
<keyword evidence="1" id="KW-0732">Signal</keyword>
<keyword evidence="5" id="KW-1185">Reference proteome</keyword>
<evidence type="ECO:0000313" key="4">
    <source>
        <dbReference type="EMBL" id="ORW03454.1"/>
    </source>
</evidence>
<gene>
    <name evidence="4" type="ORF">AWC14_05185</name>
</gene>